<evidence type="ECO:0000313" key="3">
    <source>
        <dbReference type="Proteomes" id="UP001176941"/>
    </source>
</evidence>
<keyword evidence="3" id="KW-1185">Reference proteome</keyword>
<sequence length="122" mass="13451">MGLVVPQHVGPSQTRNHTSGPCIARRILNHRTPREVPRPCLKLSTMYRLDLGSLSAFRGQADLGWIFGLRHVSSLTLEGSLSGQRPRRLLAGRPAGRTESSESQGHGDTGLYVWKESELLQP</sequence>
<proteinExistence type="predicted"/>
<protein>
    <submittedName>
        <fullName evidence="2">Uncharacterized protein</fullName>
    </submittedName>
</protein>
<gene>
    <name evidence="2" type="ORF">MRATA1EN1_LOCUS14821</name>
</gene>
<organism evidence="2 3">
    <name type="scientific">Rangifer tarandus platyrhynchus</name>
    <name type="common">Svalbard reindeer</name>
    <dbReference type="NCBI Taxonomy" id="3082113"/>
    <lineage>
        <taxon>Eukaryota</taxon>
        <taxon>Metazoa</taxon>
        <taxon>Chordata</taxon>
        <taxon>Craniata</taxon>
        <taxon>Vertebrata</taxon>
        <taxon>Euteleostomi</taxon>
        <taxon>Mammalia</taxon>
        <taxon>Eutheria</taxon>
        <taxon>Laurasiatheria</taxon>
        <taxon>Artiodactyla</taxon>
        <taxon>Ruminantia</taxon>
        <taxon>Pecora</taxon>
        <taxon>Cervidae</taxon>
        <taxon>Odocoileinae</taxon>
        <taxon>Rangifer</taxon>
    </lineage>
</organism>
<feature type="region of interest" description="Disordered" evidence="1">
    <location>
        <begin position="80"/>
        <end position="122"/>
    </location>
</feature>
<evidence type="ECO:0000256" key="1">
    <source>
        <dbReference type="SAM" id="MobiDB-lite"/>
    </source>
</evidence>
<dbReference type="Proteomes" id="UP001176941">
    <property type="component" value="Chromosome 25"/>
</dbReference>
<dbReference type="EMBL" id="OX459961">
    <property type="protein sequence ID" value="CAI9165859.1"/>
    <property type="molecule type" value="Genomic_DNA"/>
</dbReference>
<evidence type="ECO:0000313" key="2">
    <source>
        <dbReference type="EMBL" id="CAI9165859.1"/>
    </source>
</evidence>
<accession>A0ABN8YWH9</accession>
<name>A0ABN8YWH9_RANTA</name>
<reference evidence="2" key="1">
    <citation type="submission" date="2023-04" db="EMBL/GenBank/DDBJ databases">
        <authorList>
            <consortium name="ELIXIR-Norway"/>
        </authorList>
    </citation>
    <scope>NUCLEOTIDE SEQUENCE [LARGE SCALE GENOMIC DNA]</scope>
</reference>